<dbReference type="RefSeq" id="WP_117894992.1">
    <property type="nucleotide sequence ID" value="NZ_CABJCV010000010.1"/>
</dbReference>
<gene>
    <name evidence="10" type="ORF">DWY25_09235</name>
</gene>
<dbReference type="Gene3D" id="3.40.50.300">
    <property type="entry name" value="P-loop containing nucleotide triphosphate hydrolases"/>
    <property type="match status" value="2"/>
</dbReference>
<keyword evidence="2" id="KW-0547">Nucleotide-binding</keyword>
<evidence type="ECO:0000259" key="9">
    <source>
        <dbReference type="Pfam" id="PF13087"/>
    </source>
</evidence>
<dbReference type="InterPro" id="IPR041679">
    <property type="entry name" value="DNA2/NAM7-like_C"/>
</dbReference>
<dbReference type="InterPro" id="IPR041677">
    <property type="entry name" value="DNA2/NAM7_AAA_11"/>
</dbReference>
<evidence type="ECO:0000256" key="2">
    <source>
        <dbReference type="ARBA" id="ARBA00022741"/>
    </source>
</evidence>
<protein>
    <submittedName>
        <fullName evidence="10">DUF2726 domain-containing protein</fullName>
    </submittedName>
</protein>
<evidence type="ECO:0000313" key="10">
    <source>
        <dbReference type="EMBL" id="RGR73985.1"/>
    </source>
</evidence>
<feature type="coiled-coil region" evidence="6">
    <location>
        <begin position="433"/>
        <end position="460"/>
    </location>
</feature>
<dbReference type="InterPro" id="IPR024402">
    <property type="entry name" value="DUF2726"/>
</dbReference>
<dbReference type="CDD" id="cd18808">
    <property type="entry name" value="SF1_C_Upf1"/>
    <property type="match status" value="1"/>
</dbReference>
<comment type="similarity">
    <text evidence="1">Belongs to the DNA2/NAM7 helicase family.</text>
</comment>
<dbReference type="Gene3D" id="3.40.960.10">
    <property type="entry name" value="VSR Endonuclease"/>
    <property type="match status" value="1"/>
</dbReference>
<comment type="caution">
    <text evidence="10">The sequence shown here is derived from an EMBL/GenBank/DDBJ whole genome shotgun (WGS) entry which is preliminary data.</text>
</comment>
<feature type="domain" description="DNA2/NAM7 helicase helicase" evidence="8">
    <location>
        <begin position="327"/>
        <end position="644"/>
    </location>
</feature>
<dbReference type="InterPro" id="IPR047187">
    <property type="entry name" value="SF1_C_Upf1"/>
</dbReference>
<evidence type="ECO:0000259" key="7">
    <source>
        <dbReference type="Pfam" id="PF10881"/>
    </source>
</evidence>
<keyword evidence="6" id="KW-0175">Coiled coil</keyword>
<feature type="domain" description="DNA2/NAM7 helicase-like C-terminal" evidence="9">
    <location>
        <begin position="679"/>
        <end position="840"/>
    </location>
</feature>
<keyword evidence="3" id="KW-0378">Hydrolase</keyword>
<name>A0A412G0M8_9FIRM</name>
<dbReference type="GeneID" id="83015583"/>
<dbReference type="AlphaFoldDB" id="A0A412G0M8"/>
<evidence type="ECO:0000256" key="1">
    <source>
        <dbReference type="ARBA" id="ARBA00007913"/>
    </source>
</evidence>
<dbReference type="InterPro" id="IPR050534">
    <property type="entry name" value="Coronavir_polyprotein_1ab"/>
</dbReference>
<dbReference type="SUPFAM" id="SSF52540">
    <property type="entry name" value="P-loop containing nucleoside triphosphate hydrolases"/>
    <property type="match status" value="1"/>
</dbReference>
<dbReference type="PANTHER" id="PTHR43788">
    <property type="entry name" value="DNA2/NAM7 HELICASE FAMILY MEMBER"/>
    <property type="match status" value="1"/>
</dbReference>
<evidence type="ECO:0000256" key="4">
    <source>
        <dbReference type="ARBA" id="ARBA00022806"/>
    </source>
</evidence>
<sequence length="1009" mass="116295">MNSKALECSKSIQSGKWLQIEYDNTTDQKRTFFWIAIEDIEVPSRRMKVKMFNPEKSMDVLDGTVYFDKILSARVIESTIFPLQEALIDKIRAHYNDFDFLEYTGINERVLGYYRQCYLLDQDTSVHSYTLVDGLDPDILKKNAMPLGLEQFDQMVRRLQNELRLQRRKQAPAWLKLAINVLALQRRDGMIPIVYRDLLLDLIHRRLIVSPDLGFNIKVSDDEDQPRFLLQRYLDCSAGEFIDRYPNQAAMMSEQIAVNCSRGETVDERPYLFELKRRMNINIETEYNEIQNQMQNQTLCAPLKAFFGMPEKVSRRRKTPVLTLGSQVNINQFRAIYNAMNQNVVYVQGPPGTGKSATIVNVLLSCFLNNQTALVVSNNNEAIDNLDRKLNSLQSDDRRITFPILRLGSNQRIEEALVQINLLLDQAQACPPTREEREELKALTKKLAGSRKQMNQLLDQIETRLELDEQIESLEGVLNQLRFSSRQEPSAQMTAMAIESQLAGLRRQRQTLEGVSEDEIQAVQDPREVLRFLDLKSRAVLQRLLNKRNEQLQSILRIPNPEDRFLEFRALIQQREGLEQVLDCFPFLISTNVSCSKLATAEPIFDLMIMDEAGQCSNPLSLLPMARCRRALFVGDPSQLQPVITLPASRNTRLVWDYDIPQAYDYKMNSILSTMLKIDTISKFILLKHHYRCADPIIAFSNQKYYGGELVMCGPPASPDALMLIDVHSSAQKQKNVAMEEVAEIVRQIRDHPQKKVAVITPFRRQAQMIRRVLSEQDLDFVKVGTIHTFQGDEKDTVILSCAMTESTTQGTFDWVKNNQELINVGVTRAQQHFIMIADRAQITRFSQGKTNDLLELMQYVGKQGQTRISARESQLFQSKVKNFKYFNTAAEDEFLKTLLHIKSVFGQILVEQKVKITDVLELDAGDRKLFMYGNQAHFDFVIYDLSHRPLLAVEVGGTEHFNDAKVRSRDQKKRQICEVHQLRLITIRNDYVRRYSFIKESILEALGE</sequence>
<dbReference type="InterPro" id="IPR027417">
    <property type="entry name" value="P-loop_NTPase"/>
</dbReference>
<keyword evidence="4" id="KW-0347">Helicase</keyword>
<evidence type="ECO:0000313" key="11">
    <source>
        <dbReference type="Proteomes" id="UP000284178"/>
    </source>
</evidence>
<dbReference type="Proteomes" id="UP000284178">
    <property type="component" value="Unassembled WGS sequence"/>
</dbReference>
<dbReference type="GO" id="GO:0005524">
    <property type="term" value="F:ATP binding"/>
    <property type="evidence" value="ECO:0007669"/>
    <property type="project" value="UniProtKB-KW"/>
</dbReference>
<feature type="domain" description="DUF2726" evidence="7">
    <location>
        <begin position="889"/>
        <end position="1006"/>
    </location>
</feature>
<keyword evidence="5" id="KW-0067">ATP-binding</keyword>
<proteinExistence type="inferred from homology"/>
<evidence type="ECO:0000256" key="3">
    <source>
        <dbReference type="ARBA" id="ARBA00022801"/>
    </source>
</evidence>
<reference evidence="10 11" key="1">
    <citation type="submission" date="2018-08" db="EMBL/GenBank/DDBJ databases">
        <title>A genome reference for cultivated species of the human gut microbiota.</title>
        <authorList>
            <person name="Zou Y."/>
            <person name="Xue W."/>
            <person name="Luo G."/>
        </authorList>
    </citation>
    <scope>NUCLEOTIDE SEQUENCE [LARGE SCALE GENOMIC DNA]</scope>
    <source>
        <strain evidence="10 11">AF24-29</strain>
    </source>
</reference>
<evidence type="ECO:0000256" key="5">
    <source>
        <dbReference type="ARBA" id="ARBA00022840"/>
    </source>
</evidence>
<dbReference type="CDD" id="cd17934">
    <property type="entry name" value="DEXXQc_Upf1-like"/>
    <property type="match status" value="1"/>
</dbReference>
<accession>A0A412G0M8</accession>
<evidence type="ECO:0000256" key="6">
    <source>
        <dbReference type="SAM" id="Coils"/>
    </source>
</evidence>
<dbReference type="GO" id="GO:0016787">
    <property type="term" value="F:hydrolase activity"/>
    <property type="evidence" value="ECO:0007669"/>
    <property type="project" value="UniProtKB-KW"/>
</dbReference>
<dbReference type="Pfam" id="PF10881">
    <property type="entry name" value="DUF2726"/>
    <property type="match status" value="1"/>
</dbReference>
<keyword evidence="11" id="KW-1185">Reference proteome</keyword>
<dbReference type="PANTHER" id="PTHR43788:SF8">
    <property type="entry name" value="DNA-BINDING PROTEIN SMUBP-2"/>
    <property type="match status" value="1"/>
</dbReference>
<dbReference type="GO" id="GO:0043139">
    <property type="term" value="F:5'-3' DNA helicase activity"/>
    <property type="evidence" value="ECO:0007669"/>
    <property type="project" value="TreeGrafter"/>
</dbReference>
<dbReference type="Pfam" id="PF13086">
    <property type="entry name" value="AAA_11"/>
    <property type="match status" value="1"/>
</dbReference>
<dbReference type="EMBL" id="QRUP01000010">
    <property type="protein sequence ID" value="RGR73985.1"/>
    <property type="molecule type" value="Genomic_DNA"/>
</dbReference>
<evidence type="ECO:0000259" key="8">
    <source>
        <dbReference type="Pfam" id="PF13086"/>
    </source>
</evidence>
<organism evidence="10 11">
    <name type="scientific">Holdemania filiformis</name>
    <dbReference type="NCBI Taxonomy" id="61171"/>
    <lineage>
        <taxon>Bacteria</taxon>
        <taxon>Bacillati</taxon>
        <taxon>Bacillota</taxon>
        <taxon>Erysipelotrichia</taxon>
        <taxon>Erysipelotrichales</taxon>
        <taxon>Erysipelotrichaceae</taxon>
        <taxon>Holdemania</taxon>
    </lineage>
</organism>
<dbReference type="Pfam" id="PF13087">
    <property type="entry name" value="AAA_12"/>
    <property type="match status" value="1"/>
</dbReference>